<accession>A0A164SX99</accession>
<dbReference type="EMBL" id="KV419413">
    <property type="protein sequence ID" value="KZS91887.1"/>
    <property type="molecule type" value="Genomic_DNA"/>
</dbReference>
<organism evidence="2 3">
    <name type="scientific">Sistotremastrum niveocremeum HHB9708</name>
    <dbReference type="NCBI Taxonomy" id="1314777"/>
    <lineage>
        <taxon>Eukaryota</taxon>
        <taxon>Fungi</taxon>
        <taxon>Dikarya</taxon>
        <taxon>Basidiomycota</taxon>
        <taxon>Agaricomycotina</taxon>
        <taxon>Agaricomycetes</taxon>
        <taxon>Sistotremastrales</taxon>
        <taxon>Sistotremastraceae</taxon>
        <taxon>Sertulicium</taxon>
        <taxon>Sertulicium niveocremeum</taxon>
    </lineage>
</organism>
<feature type="compositionally biased region" description="Polar residues" evidence="1">
    <location>
        <begin position="232"/>
        <end position="245"/>
    </location>
</feature>
<protein>
    <submittedName>
        <fullName evidence="2">Uncharacterized protein</fullName>
    </submittedName>
</protein>
<dbReference type="Proteomes" id="UP000076722">
    <property type="component" value="Unassembled WGS sequence"/>
</dbReference>
<keyword evidence="3" id="KW-1185">Reference proteome</keyword>
<feature type="region of interest" description="Disordered" evidence="1">
    <location>
        <begin position="202"/>
        <end position="290"/>
    </location>
</feature>
<dbReference type="AlphaFoldDB" id="A0A164SX99"/>
<name>A0A164SX99_9AGAM</name>
<reference evidence="2 3" key="1">
    <citation type="journal article" date="2016" name="Mol. Biol. Evol.">
        <title>Comparative Genomics of Early-Diverging Mushroom-Forming Fungi Provides Insights into the Origins of Lignocellulose Decay Capabilities.</title>
        <authorList>
            <person name="Nagy L.G."/>
            <person name="Riley R."/>
            <person name="Tritt A."/>
            <person name="Adam C."/>
            <person name="Daum C."/>
            <person name="Floudas D."/>
            <person name="Sun H."/>
            <person name="Yadav J.S."/>
            <person name="Pangilinan J."/>
            <person name="Larsson K.H."/>
            <person name="Matsuura K."/>
            <person name="Barry K."/>
            <person name="Labutti K."/>
            <person name="Kuo R."/>
            <person name="Ohm R.A."/>
            <person name="Bhattacharya S.S."/>
            <person name="Shirouzu T."/>
            <person name="Yoshinaga Y."/>
            <person name="Martin F.M."/>
            <person name="Grigoriev I.V."/>
            <person name="Hibbett D.S."/>
        </authorList>
    </citation>
    <scope>NUCLEOTIDE SEQUENCE [LARGE SCALE GENOMIC DNA]</scope>
    <source>
        <strain evidence="2 3">HHB9708</strain>
    </source>
</reference>
<proteinExistence type="predicted"/>
<evidence type="ECO:0000313" key="2">
    <source>
        <dbReference type="EMBL" id="KZS91887.1"/>
    </source>
</evidence>
<gene>
    <name evidence="2" type="ORF">SISNIDRAFT_487198</name>
</gene>
<sequence length="366" mass="40852">MPIFTPSYHFTFCRCHGDDPLPVSHEAAKAYMRDLSRRWRIYGVNDFQTFVAYEGDFMLKAEHMVSRCNVEISYLSELFLAAFPQLSAHFVFVWKRNAFGADFLSIPSRSHVILAGRYVFPTTSPLPHGAADVNHSLNMDVDLSFSQSFGIRRLADQLCAYLIDARPNPACIPVLVRDQIYRFVDLYAGQMGVGTFGFMDPPLHEPAERPPPPYIVTADLQHPQARRRSGRSTDSMPSLMSVSEDGQTDEEEPRTPEYPSSPITFASPMDLDDEAAPANRPGSPFPPSLRPYINRITQLRAGDTILGLPLVESPSPISTSGPSAANRPPTPFPHQIPIPNLRGGYEFLIPIRDGSRYRLVSNSQVN</sequence>
<evidence type="ECO:0000256" key="1">
    <source>
        <dbReference type="SAM" id="MobiDB-lite"/>
    </source>
</evidence>
<evidence type="ECO:0000313" key="3">
    <source>
        <dbReference type="Proteomes" id="UP000076722"/>
    </source>
</evidence>